<dbReference type="AlphaFoldDB" id="A0A9W9R9I0"/>
<evidence type="ECO:0000256" key="4">
    <source>
        <dbReference type="ARBA" id="ARBA00010139"/>
    </source>
</evidence>
<keyword evidence="8" id="KW-0274">FAD</keyword>
<comment type="similarity">
    <text evidence="4">Belongs to the FAD-binding monooxygenase family.</text>
</comment>
<evidence type="ECO:0000256" key="5">
    <source>
        <dbReference type="ARBA" id="ARBA00012881"/>
    </source>
</evidence>
<organism evidence="14 15">
    <name type="scientific">Penicillium concentricum</name>
    <dbReference type="NCBI Taxonomy" id="293559"/>
    <lineage>
        <taxon>Eukaryota</taxon>
        <taxon>Fungi</taxon>
        <taxon>Dikarya</taxon>
        <taxon>Ascomycota</taxon>
        <taxon>Pezizomycotina</taxon>
        <taxon>Eurotiomycetes</taxon>
        <taxon>Eurotiomycetidae</taxon>
        <taxon>Eurotiales</taxon>
        <taxon>Aspergillaceae</taxon>
        <taxon>Penicillium</taxon>
    </lineage>
</organism>
<accession>A0A9W9R9I0</accession>
<evidence type="ECO:0000256" key="11">
    <source>
        <dbReference type="ARBA" id="ARBA00030351"/>
    </source>
</evidence>
<dbReference type="Pfam" id="PF13434">
    <property type="entry name" value="Lys_Orn_oxgnase"/>
    <property type="match status" value="1"/>
</dbReference>
<evidence type="ECO:0000256" key="8">
    <source>
        <dbReference type="ARBA" id="ARBA00022827"/>
    </source>
</evidence>
<keyword evidence="10" id="KW-0560">Oxidoreductase</keyword>
<dbReference type="GeneID" id="81467528"/>
<comment type="catalytic activity">
    <reaction evidence="12">
        <text>L-ornithine + NADPH + O2 = N(5)-hydroxy-L-ornithine + NADP(+) + H2O</text>
        <dbReference type="Rhea" id="RHEA:41508"/>
        <dbReference type="ChEBI" id="CHEBI:15377"/>
        <dbReference type="ChEBI" id="CHEBI:15379"/>
        <dbReference type="ChEBI" id="CHEBI:46911"/>
        <dbReference type="ChEBI" id="CHEBI:57783"/>
        <dbReference type="ChEBI" id="CHEBI:58349"/>
        <dbReference type="ChEBI" id="CHEBI:78275"/>
        <dbReference type="EC" id="1.14.13.196"/>
    </reaction>
</comment>
<evidence type="ECO:0000256" key="13">
    <source>
        <dbReference type="ARBA" id="ARBA00049248"/>
    </source>
</evidence>
<sequence length="293" mass="33105">MHRVATHYGVCDHFAGNTEWEGADWQDEKQMWRVRLRDLQTGDRFTQECRILISGVGALVNPRKMDIEGSETFEGTVIHTAEWQQEVDLRDKHVSVIGNGASAIQLVPEIIKEAKSITQFMRRRIFDRAYVASLHQDKLTLTNDPIVQIKPTAIVTSSKEEVYTDIIILATGFALTQYDTEIIGRHGKTREQHWKETDGKATFKTVAMSEFPNFFYILGPNSGRIYTSTIATIERQVSLVINAIRPIILCHASSVEVRTSEDKQYQDSLAHALDNTIYTRSCSGVGLTSTKVK</sequence>
<keyword evidence="7" id="KW-0285">Flavoprotein</keyword>
<dbReference type="InterPro" id="IPR051209">
    <property type="entry name" value="FAD-bind_Monooxygenase_sf"/>
</dbReference>
<dbReference type="PANTHER" id="PTHR42877:SF5">
    <property type="entry name" value="L-ORNITHINE N(5)-MONOOXYGENASE-RELATED"/>
    <property type="match status" value="1"/>
</dbReference>
<evidence type="ECO:0000256" key="6">
    <source>
        <dbReference type="ARBA" id="ARBA00018612"/>
    </source>
</evidence>
<gene>
    <name evidence="14" type="ORF">N7517_010622</name>
</gene>
<dbReference type="InterPro" id="IPR025700">
    <property type="entry name" value="Lys/Orn_oxygenase"/>
</dbReference>
<comment type="catalytic activity">
    <reaction evidence="13">
        <text>L-ornithine + NADH + O2 = N(5)-hydroxy-L-ornithine + NAD(+) + H2O</text>
        <dbReference type="Rhea" id="RHEA:41512"/>
        <dbReference type="ChEBI" id="CHEBI:15377"/>
        <dbReference type="ChEBI" id="CHEBI:15379"/>
        <dbReference type="ChEBI" id="CHEBI:46911"/>
        <dbReference type="ChEBI" id="CHEBI:57540"/>
        <dbReference type="ChEBI" id="CHEBI:57945"/>
        <dbReference type="ChEBI" id="CHEBI:78275"/>
        <dbReference type="EC" id="1.14.13.196"/>
    </reaction>
</comment>
<dbReference type="EC" id="1.14.13.196" evidence="5"/>
<dbReference type="InterPro" id="IPR036188">
    <property type="entry name" value="FAD/NAD-bd_sf"/>
</dbReference>
<comment type="pathway">
    <text evidence="2">Siderophore biosynthesis.</text>
</comment>
<dbReference type="Gene3D" id="3.50.50.60">
    <property type="entry name" value="FAD/NAD(P)-binding domain"/>
    <property type="match status" value="2"/>
</dbReference>
<comment type="caution">
    <text evidence="14">The sequence shown here is derived from an EMBL/GenBank/DDBJ whole genome shotgun (WGS) entry which is preliminary data.</text>
</comment>
<dbReference type="RefSeq" id="XP_056574160.1">
    <property type="nucleotide sequence ID" value="XM_056728345.1"/>
</dbReference>
<evidence type="ECO:0000313" key="14">
    <source>
        <dbReference type="EMBL" id="KAJ5356013.1"/>
    </source>
</evidence>
<dbReference type="SUPFAM" id="SSF51905">
    <property type="entry name" value="FAD/NAD(P)-binding domain"/>
    <property type="match status" value="1"/>
</dbReference>
<evidence type="ECO:0000256" key="12">
    <source>
        <dbReference type="ARBA" id="ARBA00047598"/>
    </source>
</evidence>
<proteinExistence type="inferred from homology"/>
<evidence type="ECO:0000313" key="15">
    <source>
        <dbReference type="Proteomes" id="UP001147752"/>
    </source>
</evidence>
<name>A0A9W9R9I0_9EURO</name>
<dbReference type="GO" id="GO:0016491">
    <property type="term" value="F:oxidoreductase activity"/>
    <property type="evidence" value="ECO:0007669"/>
    <property type="project" value="UniProtKB-KW"/>
</dbReference>
<reference evidence="14" key="2">
    <citation type="journal article" date="2023" name="IMA Fungus">
        <title>Comparative genomic study of the Penicillium genus elucidates a diverse pangenome and 15 lateral gene transfer events.</title>
        <authorList>
            <person name="Petersen C."/>
            <person name="Sorensen T."/>
            <person name="Nielsen M.R."/>
            <person name="Sondergaard T.E."/>
            <person name="Sorensen J.L."/>
            <person name="Fitzpatrick D.A."/>
            <person name="Frisvad J.C."/>
            <person name="Nielsen K.L."/>
        </authorList>
    </citation>
    <scope>NUCLEOTIDE SEQUENCE</scope>
    <source>
        <strain evidence="14">IBT 3081</strain>
    </source>
</reference>
<evidence type="ECO:0000256" key="10">
    <source>
        <dbReference type="ARBA" id="ARBA00023002"/>
    </source>
</evidence>
<comment type="similarity">
    <text evidence="3">Belongs to the lysine N(6)-hydroxylase/L-ornithine N(5)-oxygenase family.</text>
</comment>
<dbReference type="PANTHER" id="PTHR42877">
    <property type="entry name" value="L-ORNITHINE N(5)-MONOOXYGENASE-RELATED"/>
    <property type="match status" value="1"/>
</dbReference>
<dbReference type="Proteomes" id="UP001147752">
    <property type="component" value="Unassembled WGS sequence"/>
</dbReference>
<protein>
    <recommendedName>
        <fullName evidence="6">L-ornithine N(5)-monooxygenase</fullName>
        <ecNumber evidence="5">1.14.13.196</ecNumber>
    </recommendedName>
    <alternativeName>
        <fullName evidence="11">L-ornithine N(5)-oxygenase</fullName>
    </alternativeName>
</protein>
<dbReference type="OrthoDB" id="74360at2759"/>
<dbReference type="EMBL" id="JAPZBT010000006">
    <property type="protein sequence ID" value="KAJ5356013.1"/>
    <property type="molecule type" value="Genomic_DNA"/>
</dbReference>
<evidence type="ECO:0000256" key="9">
    <source>
        <dbReference type="ARBA" id="ARBA00022857"/>
    </source>
</evidence>
<keyword evidence="9" id="KW-0521">NADP</keyword>
<comment type="cofactor">
    <cofactor evidence="1">
        <name>FAD</name>
        <dbReference type="ChEBI" id="CHEBI:57692"/>
    </cofactor>
</comment>
<evidence type="ECO:0000256" key="7">
    <source>
        <dbReference type="ARBA" id="ARBA00022630"/>
    </source>
</evidence>
<evidence type="ECO:0000256" key="3">
    <source>
        <dbReference type="ARBA" id="ARBA00007588"/>
    </source>
</evidence>
<reference evidence="14" key="1">
    <citation type="submission" date="2022-12" db="EMBL/GenBank/DDBJ databases">
        <authorList>
            <person name="Petersen C."/>
        </authorList>
    </citation>
    <scope>NUCLEOTIDE SEQUENCE</scope>
    <source>
        <strain evidence="14">IBT 3081</strain>
    </source>
</reference>
<evidence type="ECO:0000256" key="2">
    <source>
        <dbReference type="ARBA" id="ARBA00004924"/>
    </source>
</evidence>
<evidence type="ECO:0000256" key="1">
    <source>
        <dbReference type="ARBA" id="ARBA00001974"/>
    </source>
</evidence>
<keyword evidence="15" id="KW-1185">Reference proteome</keyword>